<gene>
    <name evidence="2" type="ORF">RB614_37835</name>
</gene>
<comment type="caution">
    <text evidence="2">The sequence shown here is derived from an EMBL/GenBank/DDBJ whole genome shotgun (WGS) entry which is preliminary data.</text>
</comment>
<dbReference type="EMBL" id="JAVHUY010000053">
    <property type="protein sequence ID" value="MDQ7910271.1"/>
    <property type="molecule type" value="Genomic_DNA"/>
</dbReference>
<evidence type="ECO:0000256" key="1">
    <source>
        <dbReference type="SAM" id="MobiDB-lite"/>
    </source>
</evidence>
<organism evidence="2 3">
    <name type="scientific">Phytohabitans maris</name>
    <dbReference type="NCBI Taxonomy" id="3071409"/>
    <lineage>
        <taxon>Bacteria</taxon>
        <taxon>Bacillati</taxon>
        <taxon>Actinomycetota</taxon>
        <taxon>Actinomycetes</taxon>
        <taxon>Micromonosporales</taxon>
        <taxon>Micromonosporaceae</taxon>
    </lineage>
</organism>
<feature type="region of interest" description="Disordered" evidence="1">
    <location>
        <begin position="698"/>
        <end position="721"/>
    </location>
</feature>
<dbReference type="GO" id="GO:0051301">
    <property type="term" value="P:cell division"/>
    <property type="evidence" value="ECO:0007669"/>
    <property type="project" value="UniProtKB-KW"/>
</dbReference>
<reference evidence="2 3" key="1">
    <citation type="submission" date="2023-08" db="EMBL/GenBank/DDBJ databases">
        <title>Phytohabitans sansha sp. nov., isolated from marine sediment.</title>
        <authorList>
            <person name="Zhao Y."/>
            <person name="Yi K."/>
        </authorList>
    </citation>
    <scope>NUCLEOTIDE SEQUENCE [LARGE SCALE GENOMIC DNA]</scope>
    <source>
        <strain evidence="2 3">ZYX-F-186</strain>
    </source>
</reference>
<keyword evidence="3" id="KW-1185">Reference proteome</keyword>
<proteinExistence type="predicted"/>
<name>A0ABU0ZTB5_9ACTN</name>
<protein>
    <submittedName>
        <fullName evidence="2">Cell division protein FtsK</fullName>
    </submittedName>
</protein>
<accession>A0ABU0ZTB5</accession>
<evidence type="ECO:0000313" key="3">
    <source>
        <dbReference type="Proteomes" id="UP001230908"/>
    </source>
</evidence>
<dbReference type="Proteomes" id="UP001230908">
    <property type="component" value="Unassembled WGS sequence"/>
</dbReference>
<keyword evidence="2" id="KW-0132">Cell division</keyword>
<dbReference type="Gene3D" id="3.40.50.300">
    <property type="entry name" value="P-loop containing nucleotide triphosphate hydrolases"/>
    <property type="match status" value="1"/>
</dbReference>
<sequence>MTTEQPSPAQKRPGDTHFEVLLDGDPDDLVLQTAPVETPEITAQPQKAREERKPILPPSWHSWQGFKNWASYHAELTRYRLLYHSWRVPVIYAPLALLWSTVGLFKVAGRQIRWWWVLEQHGLRQEAATKNDAATWLLLHREARHARAWRGSVLAGELVATLTVLGLLWWPAPWWLQLLAAVAAVCALAHYGRPVDKPIVSAAVVVHRLRRLNPDIVLRAYYSAKLGDPDKAKVEFLSTMARDTLETGSHVHIALAHGRTFADTIKAKGALASGLDVSEFQVFLTRDRKSERSHFLFVADEDPLAIPAGRTDMLDCKPRDIWKPVRFGLDERGRRVEVPLMWNSVLVGAQPRKGKTFSARLLALHAALDPWVKLVVADGKNSPDWRKFTLVAHRIIFGTTANRDGDPVEMLVDALEEIKAHIIKVNEILSTLPVDVCPEGKLTRDLARDPRYPDLRVWTLVMEEFQVYFELEDQEANKRIASLLGFIISVGPSAGVNVLSSSQKPSGVGAGDVQRLFNRYRDNHAVRFALKCGNRTVSEAILGGDAYGEGYDAASLPMGPEYRGVGYLYGLTDETPTTRTHLADAADAEKILLAARRHREAAGTLSGYAAGEEAARQVRDVLADVVSVFLPGEDRLTWQTLAARLTDMIAEAYAGTTSEAISAQVRAFGVPSENVRDGDEVLKGCKLAAVKAAIARRDADRSGSGEQGPGNVVRARFGGSR</sequence>
<dbReference type="RefSeq" id="WP_308717522.1">
    <property type="nucleotide sequence ID" value="NZ_JAVHUY010000053.1"/>
</dbReference>
<dbReference type="InterPro" id="IPR027417">
    <property type="entry name" value="P-loop_NTPase"/>
</dbReference>
<keyword evidence="2" id="KW-0131">Cell cycle</keyword>
<evidence type="ECO:0000313" key="2">
    <source>
        <dbReference type="EMBL" id="MDQ7910271.1"/>
    </source>
</evidence>